<feature type="transmembrane region" description="Helical" evidence="1">
    <location>
        <begin position="36"/>
        <end position="54"/>
    </location>
</feature>
<dbReference type="RefSeq" id="WP_102776415.1">
    <property type="nucleotide sequence ID" value="NZ_POQS01000035.1"/>
</dbReference>
<sequence length="105" mass="11501">MKKHTFFDRLRLWPWLLGALLTTTVVGVIAPHQLGVLIWSLSKLCLGAYLGYWIDRGIFCYARPGVVVEAAKRGGDGVAWTVACWCMMRRAVIIAAAVLALGLGV</sequence>
<proteinExistence type="predicted"/>
<keyword evidence="1" id="KW-1133">Transmembrane helix</keyword>
<gene>
    <name evidence="2" type="ORF">C1I89_33660</name>
</gene>
<comment type="caution">
    <text evidence="2">The sequence shown here is derived from an EMBL/GenBank/DDBJ whole genome shotgun (WGS) entry which is preliminary data.</text>
</comment>
<accession>A0A2N8K874</accession>
<evidence type="ECO:0000256" key="1">
    <source>
        <dbReference type="SAM" id="Phobius"/>
    </source>
</evidence>
<dbReference type="AlphaFoldDB" id="A0A2N8K874"/>
<evidence type="ECO:0000313" key="2">
    <source>
        <dbReference type="EMBL" id="PND29645.1"/>
    </source>
</evidence>
<reference evidence="2 3" key="1">
    <citation type="submission" date="2018-01" db="EMBL/GenBank/DDBJ databases">
        <title>The draft genome of an aniline degradation strain ANB-1.</title>
        <authorList>
            <person name="Zhang L."/>
            <person name="Jiang J."/>
        </authorList>
    </citation>
    <scope>NUCLEOTIDE SEQUENCE [LARGE SCALE GENOMIC DNA]</scope>
    <source>
        <strain evidence="2 3">ANB-1</strain>
    </source>
</reference>
<protein>
    <recommendedName>
        <fullName evidence="4">Holin</fullName>
    </recommendedName>
</protein>
<evidence type="ECO:0000313" key="3">
    <source>
        <dbReference type="Proteomes" id="UP000235994"/>
    </source>
</evidence>
<dbReference type="Pfam" id="PF13272">
    <property type="entry name" value="Holin_2-3"/>
    <property type="match status" value="1"/>
</dbReference>
<dbReference type="InterPro" id="IPR025140">
    <property type="entry name" value="Holin_2-3"/>
</dbReference>
<keyword evidence="1" id="KW-0812">Transmembrane</keyword>
<keyword evidence="3" id="KW-1185">Reference proteome</keyword>
<dbReference type="Proteomes" id="UP000235994">
    <property type="component" value="Unassembled WGS sequence"/>
</dbReference>
<feature type="transmembrane region" description="Helical" evidence="1">
    <location>
        <begin position="12"/>
        <end position="30"/>
    </location>
</feature>
<name>A0A2N8K874_9BURK</name>
<evidence type="ECO:0008006" key="4">
    <source>
        <dbReference type="Google" id="ProtNLM"/>
    </source>
</evidence>
<dbReference type="EMBL" id="POQS01000035">
    <property type="protein sequence ID" value="PND29645.1"/>
    <property type="molecule type" value="Genomic_DNA"/>
</dbReference>
<organism evidence="2 3">
    <name type="scientific">Achromobacter pulmonis</name>
    <dbReference type="NCBI Taxonomy" id="1389932"/>
    <lineage>
        <taxon>Bacteria</taxon>
        <taxon>Pseudomonadati</taxon>
        <taxon>Pseudomonadota</taxon>
        <taxon>Betaproteobacteria</taxon>
        <taxon>Burkholderiales</taxon>
        <taxon>Alcaligenaceae</taxon>
        <taxon>Achromobacter</taxon>
    </lineage>
</organism>
<keyword evidence="1" id="KW-0472">Membrane</keyword>